<feature type="compositionally biased region" description="Basic and acidic residues" evidence="1">
    <location>
        <begin position="53"/>
        <end position="82"/>
    </location>
</feature>
<evidence type="ECO:0000256" key="1">
    <source>
        <dbReference type="SAM" id="MobiDB-lite"/>
    </source>
</evidence>
<dbReference type="Proteomes" id="UP001305414">
    <property type="component" value="Unassembled WGS sequence"/>
</dbReference>
<dbReference type="AlphaFoldDB" id="A0AAN7Z655"/>
<dbReference type="InterPro" id="IPR053006">
    <property type="entry name" value="Meiosis_regulatory"/>
</dbReference>
<feature type="compositionally biased region" description="Polar residues" evidence="1">
    <location>
        <begin position="85"/>
        <end position="112"/>
    </location>
</feature>
<reference evidence="3 4" key="1">
    <citation type="submission" date="2023-10" db="EMBL/GenBank/DDBJ databases">
        <title>Draft genome sequence of Xylaria bambusicola isolate GMP-LS, the root and basal stem rot pathogen of sugarcane in Indonesia.</title>
        <authorList>
            <person name="Selvaraj P."/>
            <person name="Muralishankar V."/>
            <person name="Muruganantham S."/>
            <person name="Sp S."/>
            <person name="Haryani S."/>
            <person name="Lau K.J.X."/>
            <person name="Naqvi N.I."/>
        </authorList>
    </citation>
    <scope>NUCLEOTIDE SEQUENCE [LARGE SCALE GENOMIC DNA]</scope>
    <source>
        <strain evidence="3">GMP-LS</strain>
    </source>
</reference>
<dbReference type="Pfam" id="PF10544">
    <property type="entry name" value="T5orf172"/>
    <property type="match status" value="1"/>
</dbReference>
<feature type="region of interest" description="Disordered" evidence="1">
    <location>
        <begin position="1"/>
        <end position="142"/>
    </location>
</feature>
<comment type="caution">
    <text evidence="3">The sequence shown here is derived from an EMBL/GenBank/DDBJ whole genome shotgun (WGS) entry which is preliminary data.</text>
</comment>
<protein>
    <recommendedName>
        <fullName evidence="2">Bacteriophage T5 Orf172 DNA-binding domain-containing protein</fullName>
    </recommendedName>
</protein>
<dbReference type="InterPro" id="IPR018306">
    <property type="entry name" value="Phage_T5_Orf172_DNA-bd"/>
</dbReference>
<organism evidence="3 4">
    <name type="scientific">Xylaria bambusicola</name>
    <dbReference type="NCBI Taxonomy" id="326684"/>
    <lineage>
        <taxon>Eukaryota</taxon>
        <taxon>Fungi</taxon>
        <taxon>Dikarya</taxon>
        <taxon>Ascomycota</taxon>
        <taxon>Pezizomycotina</taxon>
        <taxon>Sordariomycetes</taxon>
        <taxon>Xylariomycetidae</taxon>
        <taxon>Xylariales</taxon>
        <taxon>Xylariaceae</taxon>
        <taxon>Xylaria</taxon>
    </lineage>
</organism>
<gene>
    <name evidence="3" type="ORF">RRF57_005572</name>
</gene>
<proteinExistence type="predicted"/>
<dbReference type="PANTHER" id="PTHR28094:SF1">
    <property type="entry name" value="MEIOTICALLY UP-REGULATED GENE 113 PROTEIN"/>
    <property type="match status" value="1"/>
</dbReference>
<accession>A0AAN7Z655</accession>
<dbReference type="PANTHER" id="PTHR28094">
    <property type="entry name" value="MEIOTICALLY UP-REGULATED GENE 113 PROTEIN"/>
    <property type="match status" value="1"/>
</dbReference>
<keyword evidence="4" id="KW-1185">Reference proteome</keyword>
<feature type="compositionally biased region" description="Polar residues" evidence="1">
    <location>
        <begin position="1"/>
        <end position="16"/>
    </location>
</feature>
<name>A0AAN7Z655_9PEZI</name>
<sequence length="373" mass="43577">MPDTMSPSSLRNSETPPTTPTFIRKPSWKQKPPSTPTPTPSRRLSHYAKKRPFRLDTPKPTDSHPSRRNEEAYPKQVNESHHRFTTPSPRSTYSNLSQRNRSLQSPPSTPQQIPRRPLPRNPASAPAKFSIGLSSPLKDPSQEIDDMITRKLKSALEGEDKKYMEESKIGTVYLWSVVPMSEPDRTILKIGSTERSEKERLDEIKSTCRHKSIEPHPDPTAMRFLLFRRAERLAQMHLQDLRYHFLCQCPTNHREYFNVDKDAAQKVIQCWRKFCASNPYDTNGELLPFWKHRLGELQNLRYWRDREHWGLSPLEGRLRRWEVFTNPSPWDKFRYHAPTAASKAWEKRLHLISVFEALSIILFARPPQQLLAI</sequence>
<dbReference type="EMBL" id="JAWHQM010000013">
    <property type="protein sequence ID" value="KAK5629857.1"/>
    <property type="molecule type" value="Genomic_DNA"/>
</dbReference>
<evidence type="ECO:0000259" key="2">
    <source>
        <dbReference type="Pfam" id="PF10544"/>
    </source>
</evidence>
<feature type="compositionally biased region" description="Basic residues" evidence="1">
    <location>
        <begin position="43"/>
        <end position="52"/>
    </location>
</feature>
<evidence type="ECO:0000313" key="4">
    <source>
        <dbReference type="Proteomes" id="UP001305414"/>
    </source>
</evidence>
<evidence type="ECO:0000313" key="3">
    <source>
        <dbReference type="EMBL" id="KAK5629857.1"/>
    </source>
</evidence>
<feature type="domain" description="Bacteriophage T5 Orf172 DNA-binding" evidence="2">
    <location>
        <begin position="181"/>
        <end position="272"/>
    </location>
</feature>